<evidence type="ECO:0000313" key="1">
    <source>
        <dbReference type="EMBL" id="RTE09336.1"/>
    </source>
</evidence>
<sequence length="311" mass="35776">MKTWLTKHEMSLGRVFKAVTERVRQYPAPLDQLGLSYAAKFDVGQEGSSKNYVCYLLPYWMEDVGELPSETQDKLAIANIFIMLYYFIQDDIMDSSKGEHREKLPLANLFQLDYMAIYRELFPASSPFWNYFDTYVQEWADSVTNEGSRDDFHGDKLRIARKASPVKNASTGTLLLTGQAHFIPEVTAAVELALVTLQMLDDYADWEEDLEEGSYNCLLASIRRKLGLMPADELSVEAIKQQIFVLDHLDAYHEVAAAHHEELIHKPARMEQLYKFHHSLVHNLENIAQEIKEQRKLLISGGFFHFMSKSV</sequence>
<name>A0A3S0BVJ9_9BACL</name>
<dbReference type="CDD" id="cd00385">
    <property type="entry name" value="Isoprenoid_Biosyn_C1"/>
    <property type="match status" value="1"/>
</dbReference>
<dbReference type="EMBL" id="RXHU01000034">
    <property type="protein sequence ID" value="RTE09336.1"/>
    <property type="molecule type" value="Genomic_DNA"/>
</dbReference>
<dbReference type="OrthoDB" id="2645648at2"/>
<keyword evidence="2" id="KW-1185">Reference proteome</keyword>
<dbReference type="InterPro" id="IPR008949">
    <property type="entry name" value="Isoprenoid_synthase_dom_sf"/>
</dbReference>
<organism evidence="1 2">
    <name type="scientific">Paenibacillus whitsoniae</name>
    <dbReference type="NCBI Taxonomy" id="2496558"/>
    <lineage>
        <taxon>Bacteria</taxon>
        <taxon>Bacillati</taxon>
        <taxon>Bacillota</taxon>
        <taxon>Bacilli</taxon>
        <taxon>Bacillales</taxon>
        <taxon>Paenibacillaceae</taxon>
        <taxon>Paenibacillus</taxon>
    </lineage>
</organism>
<dbReference type="RefSeq" id="WP_126141700.1">
    <property type="nucleotide sequence ID" value="NZ_RXHU01000034.1"/>
</dbReference>
<protein>
    <submittedName>
        <fullName evidence="1">Class 1 isoprenoid biosynthesis enzyme</fullName>
    </submittedName>
</protein>
<accession>A0A3S0BVJ9</accession>
<dbReference type="SUPFAM" id="SSF48576">
    <property type="entry name" value="Terpenoid synthases"/>
    <property type="match status" value="1"/>
</dbReference>
<dbReference type="AlphaFoldDB" id="A0A3S0BVJ9"/>
<gene>
    <name evidence="1" type="ORF">EJQ19_13250</name>
</gene>
<proteinExistence type="predicted"/>
<comment type="caution">
    <text evidence="1">The sequence shown here is derived from an EMBL/GenBank/DDBJ whole genome shotgun (WGS) entry which is preliminary data.</text>
</comment>
<evidence type="ECO:0000313" key="2">
    <source>
        <dbReference type="Proteomes" id="UP000276128"/>
    </source>
</evidence>
<reference evidence="1 2" key="1">
    <citation type="submission" date="2018-12" db="EMBL/GenBank/DDBJ databases">
        <title>Bacillus ochoae sp. nov., Paenibacillus whitsoniae sp. nov., Paenibacillus spiritus sp. nov. Isolated from the Mars Exploration Rover during spacecraft assembly.</title>
        <authorList>
            <person name="Seuylemezian A."/>
            <person name="Vaishampayan P."/>
        </authorList>
    </citation>
    <scope>NUCLEOTIDE SEQUENCE [LARGE SCALE GENOMIC DNA]</scope>
    <source>
        <strain evidence="1 2">MER 54</strain>
    </source>
</reference>
<dbReference type="Proteomes" id="UP000276128">
    <property type="component" value="Unassembled WGS sequence"/>
</dbReference>